<dbReference type="InterPro" id="IPR035937">
    <property type="entry name" value="FPG_N"/>
</dbReference>
<dbReference type="AlphaFoldDB" id="A0A7D3VXG1"/>
<dbReference type="SUPFAM" id="SSF57716">
    <property type="entry name" value="Glucocorticoid receptor-like (DNA-binding domain)"/>
    <property type="match status" value="1"/>
</dbReference>
<dbReference type="SMART" id="SM00898">
    <property type="entry name" value="Fapy_DNA_glyco"/>
    <property type="match status" value="1"/>
</dbReference>
<dbReference type="PROSITE" id="PS51066">
    <property type="entry name" value="ZF_FPG_2"/>
    <property type="match status" value="1"/>
</dbReference>
<evidence type="ECO:0000256" key="13">
    <source>
        <dbReference type="PROSITE-ProRule" id="PRU00391"/>
    </source>
</evidence>
<dbReference type="Pfam" id="PF06831">
    <property type="entry name" value="H2TH"/>
    <property type="match status" value="1"/>
</dbReference>
<evidence type="ECO:0000256" key="10">
    <source>
        <dbReference type="ARBA" id="ARBA00023239"/>
    </source>
</evidence>
<accession>A0A7D3VXG1</accession>
<dbReference type="InterPro" id="IPR010979">
    <property type="entry name" value="Ribosomal_uS13-like_H2TH"/>
</dbReference>
<dbReference type="RefSeq" id="WP_173099664.1">
    <property type="nucleotide sequence ID" value="NZ_CP053892.1"/>
</dbReference>
<evidence type="ECO:0000259" key="16">
    <source>
        <dbReference type="PROSITE" id="PS51068"/>
    </source>
</evidence>
<dbReference type="InterPro" id="IPR000214">
    <property type="entry name" value="Znf_DNA_glyclase/AP_lyase"/>
</dbReference>
<evidence type="ECO:0000256" key="6">
    <source>
        <dbReference type="ARBA" id="ARBA00022801"/>
    </source>
</evidence>
<keyword evidence="4" id="KW-0227">DNA damage</keyword>
<evidence type="ECO:0000256" key="3">
    <source>
        <dbReference type="ARBA" id="ARBA00022723"/>
    </source>
</evidence>
<dbReference type="Gene3D" id="1.10.8.50">
    <property type="match status" value="1"/>
</dbReference>
<reference evidence="17 18" key="1">
    <citation type="submission" date="2020-05" db="EMBL/GenBank/DDBJ databases">
        <title>Actinomadura verrucosospora NRRL-B18236 (PFL_A860) Genome sequencing and assembly.</title>
        <authorList>
            <person name="Samborskyy M."/>
        </authorList>
    </citation>
    <scope>NUCLEOTIDE SEQUENCE [LARGE SCALE GENOMIC DNA]</scope>
    <source>
        <strain evidence="17 18">NRRL:B18236</strain>
    </source>
</reference>
<evidence type="ECO:0000256" key="11">
    <source>
        <dbReference type="ARBA" id="ARBA00023268"/>
    </source>
</evidence>
<dbReference type="EC" id="4.2.99.18" evidence="2"/>
<dbReference type="GO" id="GO:0003684">
    <property type="term" value="F:damaged DNA binding"/>
    <property type="evidence" value="ECO:0007669"/>
    <property type="project" value="InterPro"/>
</dbReference>
<dbReference type="GO" id="GO:0008270">
    <property type="term" value="F:zinc ion binding"/>
    <property type="evidence" value="ECO:0007669"/>
    <property type="project" value="UniProtKB-KW"/>
</dbReference>
<dbReference type="Gene3D" id="3.20.190.10">
    <property type="entry name" value="MutM-like, N-terminal"/>
    <property type="match status" value="1"/>
</dbReference>
<keyword evidence="18" id="KW-1185">Reference proteome</keyword>
<dbReference type="Proteomes" id="UP000501240">
    <property type="component" value="Chromosome"/>
</dbReference>
<keyword evidence="6" id="KW-0378">Hydrolase</keyword>
<evidence type="ECO:0000256" key="8">
    <source>
        <dbReference type="ARBA" id="ARBA00023125"/>
    </source>
</evidence>
<evidence type="ECO:0000259" key="15">
    <source>
        <dbReference type="PROSITE" id="PS51066"/>
    </source>
</evidence>
<evidence type="ECO:0000313" key="18">
    <source>
        <dbReference type="Proteomes" id="UP000501240"/>
    </source>
</evidence>
<protein>
    <recommendedName>
        <fullName evidence="2">DNA-(apurinic or apyrimidinic site) lyase</fullName>
        <ecNumber evidence="2">4.2.99.18</ecNumber>
    </recommendedName>
</protein>
<comment type="similarity">
    <text evidence="1">Belongs to the FPG family.</text>
</comment>
<dbReference type="SUPFAM" id="SSF81624">
    <property type="entry name" value="N-terminal domain of MutM-like DNA repair proteins"/>
    <property type="match status" value="1"/>
</dbReference>
<evidence type="ECO:0000256" key="5">
    <source>
        <dbReference type="ARBA" id="ARBA00022771"/>
    </source>
</evidence>
<evidence type="ECO:0000313" key="17">
    <source>
        <dbReference type="EMBL" id="QKG26195.1"/>
    </source>
</evidence>
<sequence length="277" mass="30218">MPEGDVVWLTARRLHEALAGRPLTRAQFRVPRFATADLRGRTVLEVVPRGKHLLIRVEGGLTIHTHLLMEGRWQIRRPGPPPRDHRVRLVLANAENEAVGQSLGLVELLRTAEEDAAVGHLGPDLLDPGWDAALAARAVARLEEQPDRAIGEALLDQTRLAGIGNVYKAEILFLRGVNPWTPVSDVPDLPGLVELAHRLLDANKARHGHVTTGNLGRGQEHWVYGRAGRPCRRCGTRVERAPQSSAPPAGAGSRTARTPSGAGDRTTFWCPRCQPAP</sequence>
<organism evidence="17 18">
    <name type="scientific">Actinomadura verrucosospora</name>
    <dbReference type="NCBI Taxonomy" id="46165"/>
    <lineage>
        <taxon>Bacteria</taxon>
        <taxon>Bacillati</taxon>
        <taxon>Actinomycetota</taxon>
        <taxon>Actinomycetes</taxon>
        <taxon>Streptosporangiales</taxon>
        <taxon>Thermomonosporaceae</taxon>
        <taxon>Actinomadura</taxon>
    </lineage>
</organism>
<dbReference type="CDD" id="cd08971">
    <property type="entry name" value="AcNei2_N"/>
    <property type="match status" value="1"/>
</dbReference>
<dbReference type="GO" id="GO:0000703">
    <property type="term" value="F:oxidized pyrimidine nucleobase lesion DNA N-glycosylase activity"/>
    <property type="evidence" value="ECO:0007669"/>
    <property type="project" value="TreeGrafter"/>
</dbReference>
<name>A0A7D3VXG1_ACTVE</name>
<evidence type="ECO:0000256" key="7">
    <source>
        <dbReference type="ARBA" id="ARBA00022833"/>
    </source>
</evidence>
<dbReference type="SMART" id="SM01232">
    <property type="entry name" value="H2TH"/>
    <property type="match status" value="1"/>
</dbReference>
<keyword evidence="11" id="KW-0511">Multifunctional enzyme</keyword>
<dbReference type="SUPFAM" id="SSF46946">
    <property type="entry name" value="S13-like H2TH domain"/>
    <property type="match status" value="1"/>
</dbReference>
<feature type="compositionally biased region" description="Low complexity" evidence="14">
    <location>
        <begin position="241"/>
        <end position="257"/>
    </location>
</feature>
<evidence type="ECO:0000256" key="4">
    <source>
        <dbReference type="ARBA" id="ARBA00022763"/>
    </source>
</evidence>
<feature type="domain" description="Formamidopyrimidine-DNA glycosylase catalytic" evidence="16">
    <location>
        <begin position="2"/>
        <end position="100"/>
    </location>
</feature>
<dbReference type="GO" id="GO:0006284">
    <property type="term" value="P:base-excision repair"/>
    <property type="evidence" value="ECO:0007669"/>
    <property type="project" value="InterPro"/>
</dbReference>
<dbReference type="Pfam" id="PF01149">
    <property type="entry name" value="Fapy_DNA_glyco"/>
    <property type="match status" value="1"/>
</dbReference>
<keyword evidence="7" id="KW-0862">Zinc</keyword>
<dbReference type="InterPro" id="IPR015886">
    <property type="entry name" value="H2TH_FPG"/>
</dbReference>
<keyword evidence="9" id="KW-0234">DNA repair</keyword>
<keyword evidence="12" id="KW-0326">Glycosidase</keyword>
<dbReference type="PANTHER" id="PTHR42697:SF1">
    <property type="entry name" value="ENDONUCLEASE 8"/>
    <property type="match status" value="1"/>
</dbReference>
<gene>
    <name evidence="17" type="ORF">ACTIVE_7848</name>
</gene>
<evidence type="ECO:0000256" key="2">
    <source>
        <dbReference type="ARBA" id="ARBA00012720"/>
    </source>
</evidence>
<feature type="domain" description="FPG-type" evidence="15">
    <location>
        <begin position="222"/>
        <end position="275"/>
    </location>
</feature>
<evidence type="ECO:0000256" key="14">
    <source>
        <dbReference type="SAM" id="MobiDB-lite"/>
    </source>
</evidence>
<evidence type="ECO:0000256" key="12">
    <source>
        <dbReference type="ARBA" id="ARBA00023295"/>
    </source>
</evidence>
<dbReference type="InterPro" id="IPR012319">
    <property type="entry name" value="FPG_cat"/>
</dbReference>
<dbReference type="GO" id="GO:0140078">
    <property type="term" value="F:class I DNA-(apurinic or apyrimidinic site) endonuclease activity"/>
    <property type="evidence" value="ECO:0007669"/>
    <property type="project" value="UniProtKB-EC"/>
</dbReference>
<keyword evidence="3" id="KW-0479">Metal-binding</keyword>
<feature type="region of interest" description="Disordered" evidence="14">
    <location>
        <begin position="237"/>
        <end position="277"/>
    </location>
</feature>
<keyword evidence="10 17" id="KW-0456">Lyase</keyword>
<dbReference type="InterPro" id="IPR044090">
    <property type="entry name" value="Nei2_N"/>
</dbReference>
<keyword evidence="8" id="KW-0238">DNA-binding</keyword>
<evidence type="ECO:0000256" key="1">
    <source>
        <dbReference type="ARBA" id="ARBA00009409"/>
    </source>
</evidence>
<keyword evidence="5 13" id="KW-0863">Zinc-finger</keyword>
<dbReference type="PANTHER" id="PTHR42697">
    <property type="entry name" value="ENDONUCLEASE 8"/>
    <property type="match status" value="1"/>
</dbReference>
<dbReference type="EMBL" id="CP053892">
    <property type="protein sequence ID" value="QKG26195.1"/>
    <property type="molecule type" value="Genomic_DNA"/>
</dbReference>
<evidence type="ECO:0000256" key="9">
    <source>
        <dbReference type="ARBA" id="ARBA00023204"/>
    </source>
</evidence>
<proteinExistence type="inferred from homology"/>
<dbReference type="PROSITE" id="PS51068">
    <property type="entry name" value="FPG_CAT"/>
    <property type="match status" value="1"/>
</dbReference>